<keyword evidence="8 12" id="KW-0408">Iron</keyword>
<keyword evidence="5 12" id="KW-0479">Metal-binding</keyword>
<evidence type="ECO:0000256" key="9">
    <source>
        <dbReference type="ARBA" id="ARBA00023014"/>
    </source>
</evidence>
<dbReference type="InterPro" id="IPR017927">
    <property type="entry name" value="FAD-bd_FR_type"/>
</dbReference>
<evidence type="ECO:0000256" key="12">
    <source>
        <dbReference type="PIRSR" id="PIRSR006816-2"/>
    </source>
</evidence>
<evidence type="ECO:0000256" key="4">
    <source>
        <dbReference type="ARBA" id="ARBA00022714"/>
    </source>
</evidence>
<name>A0A0T5XCJ3_9BACT</name>
<sequence>MHCSRGLELEGFLIDKAFLGGGVYLLRFETKELLPEILPGQFFMLGPHRWKSDPFLLRPFAVVDWSENDVEFLVKVVGRGTKDIVSCERGTPFRLRGPLGNGVFTATRGRSLALVAGGIGVAPLLCAWKFHSDVVSSFVFGVSNRDWAGVADWASSKVSGLTVASDDGSLGYKGTAPDVLKKEGDFIDEIWACGPVPMLKAVYGTFGGKSLIMASLESRMGCGIGGCHSCAVKTQRGMLKVCHDGPVFDLSEVFLDELI</sequence>
<dbReference type="Gene3D" id="2.40.30.10">
    <property type="entry name" value="Translation factors"/>
    <property type="match status" value="1"/>
</dbReference>
<feature type="binding site" evidence="12">
    <location>
        <position position="242"/>
    </location>
    <ligand>
        <name>[2Fe-2S] cluster</name>
        <dbReference type="ChEBI" id="CHEBI:190135"/>
    </ligand>
</feature>
<dbReference type="eggNOG" id="COG0543">
    <property type="taxonomic scope" value="Bacteria"/>
</dbReference>
<dbReference type="OrthoDB" id="9789468at2"/>
<comment type="cofactor">
    <cofactor evidence="11">
        <name>FAD</name>
        <dbReference type="ChEBI" id="CHEBI:57692"/>
    </cofactor>
    <text evidence="11">Binds 1 FAD per subunit.</text>
</comment>
<feature type="domain" description="FAD-binding FR-type" evidence="13">
    <location>
        <begin position="6"/>
        <end position="105"/>
    </location>
</feature>
<evidence type="ECO:0000313" key="15">
    <source>
        <dbReference type="Proteomes" id="UP000005273"/>
    </source>
</evidence>
<dbReference type="PANTHER" id="PTHR43513">
    <property type="entry name" value="DIHYDROOROTATE DEHYDROGENASE B (NAD(+)), ELECTRON TRANSFER SUBUNIT"/>
    <property type="match status" value="1"/>
</dbReference>
<dbReference type="GO" id="GO:0016491">
    <property type="term" value="F:oxidoreductase activity"/>
    <property type="evidence" value="ECO:0007669"/>
    <property type="project" value="InterPro"/>
</dbReference>
<dbReference type="GO" id="GO:0050660">
    <property type="term" value="F:flavin adenine dinucleotide binding"/>
    <property type="evidence" value="ECO:0007669"/>
    <property type="project" value="InterPro"/>
</dbReference>
<reference evidence="15" key="1">
    <citation type="submission" date="2012-09" db="EMBL/GenBank/DDBJ databases">
        <authorList>
            <person name="Weinstock G."/>
            <person name="Sodergren E."/>
            <person name="Clifton S."/>
            <person name="Fulton L."/>
            <person name="Fulton B."/>
            <person name="Courtney L."/>
            <person name="Fronick C."/>
            <person name="Harrison M."/>
            <person name="Strong C."/>
            <person name="Farmer C."/>
            <person name="Delehaunty K."/>
            <person name="Markovic C."/>
            <person name="Hall O."/>
            <person name="Minx P."/>
            <person name="Tomlinson C."/>
            <person name="Mitreva M."/>
            <person name="Nelson J."/>
            <person name="Hou S."/>
            <person name="Wollam A."/>
            <person name="Pepin K.H."/>
            <person name="Johnson M."/>
            <person name="Bhonagiri V."/>
            <person name="Nash W.E."/>
            <person name="Suruliraj S."/>
            <person name="Warren W."/>
            <person name="Chinwalla A."/>
            <person name="Mardis E.R."/>
            <person name="Wilson R.K."/>
        </authorList>
    </citation>
    <scope>NUCLEOTIDE SEQUENCE [LARGE SCALE GENOMIC DNA]</scope>
    <source>
        <strain evidence="15">OS1</strain>
    </source>
</reference>
<dbReference type="PIRSF" id="PIRSF006816">
    <property type="entry name" value="Cyc3_hyd_g"/>
    <property type="match status" value="1"/>
</dbReference>
<dbReference type="RefSeq" id="WP_057940863.1">
    <property type="nucleotide sequence ID" value="NZ_ACJX03000001.1"/>
</dbReference>
<dbReference type="GO" id="GO:0046872">
    <property type="term" value="F:metal ion binding"/>
    <property type="evidence" value="ECO:0007669"/>
    <property type="project" value="UniProtKB-KW"/>
</dbReference>
<protein>
    <submittedName>
        <fullName evidence="14">Putative dihydroorotate oxidase, electron transfer subunit</fullName>
    </submittedName>
</protein>
<feature type="binding site" evidence="12">
    <location>
        <position position="230"/>
    </location>
    <ligand>
        <name>[2Fe-2S] cluster</name>
        <dbReference type="ChEBI" id="CHEBI:190135"/>
    </ligand>
</feature>
<keyword evidence="3 11" id="KW-0285">Flavoprotein</keyword>
<dbReference type="STRING" id="592015.HMPREF1705_03216"/>
<evidence type="ECO:0000256" key="7">
    <source>
        <dbReference type="ARBA" id="ARBA00022982"/>
    </source>
</evidence>
<dbReference type="InterPro" id="IPR037117">
    <property type="entry name" value="Dihydroorotate_DH_ele_sf"/>
</dbReference>
<comment type="caution">
    <text evidence="14">The sequence shown here is derived from an EMBL/GenBank/DDBJ whole genome shotgun (WGS) entry which is preliminary data.</text>
</comment>
<evidence type="ECO:0000313" key="14">
    <source>
        <dbReference type="EMBL" id="KRT35956.1"/>
    </source>
</evidence>
<keyword evidence="7" id="KW-0249">Electron transport</keyword>
<dbReference type="AlphaFoldDB" id="A0A0T5XCJ3"/>
<evidence type="ECO:0000259" key="13">
    <source>
        <dbReference type="PROSITE" id="PS51384"/>
    </source>
</evidence>
<gene>
    <name evidence="14" type="ORF">HMPREF1705_03216</name>
</gene>
<dbReference type="SUPFAM" id="SSF52343">
    <property type="entry name" value="Ferredoxin reductase-like, C-terminal NADP-linked domain"/>
    <property type="match status" value="1"/>
</dbReference>
<feature type="binding site" evidence="11">
    <location>
        <begin position="80"/>
        <end position="81"/>
    </location>
    <ligand>
        <name>FAD</name>
        <dbReference type="ChEBI" id="CHEBI:57692"/>
    </ligand>
</feature>
<dbReference type="SUPFAM" id="SSF63380">
    <property type="entry name" value="Riboflavin synthase domain-like"/>
    <property type="match status" value="1"/>
</dbReference>
<feature type="binding site" evidence="12">
    <location>
        <position position="227"/>
    </location>
    <ligand>
        <name>[2Fe-2S] cluster</name>
        <dbReference type="ChEBI" id="CHEBI:190135"/>
    </ligand>
</feature>
<keyword evidence="15" id="KW-1185">Reference proteome</keyword>
<dbReference type="GO" id="GO:0051537">
    <property type="term" value="F:2 iron, 2 sulfur cluster binding"/>
    <property type="evidence" value="ECO:0007669"/>
    <property type="project" value="UniProtKB-KW"/>
</dbReference>
<comment type="cofactor">
    <cofactor evidence="12">
        <name>[2Fe-2S] cluster</name>
        <dbReference type="ChEBI" id="CHEBI:190135"/>
    </cofactor>
    <text evidence="12">Binds 1 [2Fe-2S] cluster per subunit.</text>
</comment>
<keyword evidence="6 11" id="KW-0274">FAD</keyword>
<dbReference type="InterPro" id="IPR050353">
    <property type="entry name" value="PyrK_electron_transfer"/>
</dbReference>
<dbReference type="Proteomes" id="UP000005273">
    <property type="component" value="Unassembled WGS sequence"/>
</dbReference>
<evidence type="ECO:0000256" key="5">
    <source>
        <dbReference type="ARBA" id="ARBA00022723"/>
    </source>
</evidence>
<proteinExistence type="inferred from homology"/>
<evidence type="ECO:0000256" key="1">
    <source>
        <dbReference type="ARBA" id="ARBA00006422"/>
    </source>
</evidence>
<evidence type="ECO:0000256" key="11">
    <source>
        <dbReference type="PIRSR" id="PIRSR006816-1"/>
    </source>
</evidence>
<keyword evidence="4 12" id="KW-0001">2Fe-2S</keyword>
<dbReference type="PROSITE" id="PS51384">
    <property type="entry name" value="FAD_FR"/>
    <property type="match status" value="1"/>
</dbReference>
<feature type="binding site" evidence="12">
    <location>
        <position position="222"/>
    </location>
    <ligand>
        <name>[2Fe-2S] cluster</name>
        <dbReference type="ChEBI" id="CHEBI:190135"/>
    </ligand>
</feature>
<evidence type="ECO:0000256" key="6">
    <source>
        <dbReference type="ARBA" id="ARBA00022827"/>
    </source>
</evidence>
<keyword evidence="2" id="KW-0813">Transport</keyword>
<dbReference type="Gene3D" id="2.10.240.10">
    <property type="entry name" value="Dihydroorotate dehydrogenase, electron transfer subunit"/>
    <property type="match status" value="1"/>
</dbReference>
<dbReference type="Gene3D" id="3.40.50.80">
    <property type="entry name" value="Nucleotide-binding domain of ferredoxin-NADP reductase (FNR) module"/>
    <property type="match status" value="1"/>
</dbReference>
<organism evidence="14 15">
    <name type="scientific">Acetomicrobium hydrogeniformans ATCC BAA-1850</name>
    <dbReference type="NCBI Taxonomy" id="592015"/>
    <lineage>
        <taxon>Bacteria</taxon>
        <taxon>Thermotogati</taxon>
        <taxon>Synergistota</taxon>
        <taxon>Synergistia</taxon>
        <taxon>Synergistales</taxon>
        <taxon>Acetomicrobiaceae</taxon>
        <taxon>Acetomicrobium</taxon>
    </lineage>
</organism>
<evidence type="ECO:0000256" key="3">
    <source>
        <dbReference type="ARBA" id="ARBA00022630"/>
    </source>
</evidence>
<dbReference type="InterPro" id="IPR017938">
    <property type="entry name" value="Riboflavin_synthase-like_b-brl"/>
</dbReference>
<dbReference type="InterPro" id="IPR012165">
    <property type="entry name" value="Cyt_c3_hydrogenase_gsu"/>
</dbReference>
<dbReference type="GO" id="GO:0006221">
    <property type="term" value="P:pyrimidine nucleotide biosynthetic process"/>
    <property type="evidence" value="ECO:0007669"/>
    <property type="project" value="InterPro"/>
</dbReference>
<evidence type="ECO:0000256" key="2">
    <source>
        <dbReference type="ARBA" id="ARBA00022448"/>
    </source>
</evidence>
<comment type="similarity">
    <text evidence="1">Belongs to the PyrK family.</text>
</comment>
<evidence type="ECO:0000256" key="10">
    <source>
        <dbReference type="ARBA" id="ARBA00034078"/>
    </source>
</evidence>
<dbReference type="InterPro" id="IPR019480">
    <property type="entry name" value="Dihydroorotate_DH_Fe-S-bd"/>
</dbReference>
<evidence type="ECO:0000256" key="8">
    <source>
        <dbReference type="ARBA" id="ARBA00023004"/>
    </source>
</evidence>
<dbReference type="InterPro" id="IPR039261">
    <property type="entry name" value="FNR_nucleotide-bd"/>
</dbReference>
<accession>A0A0T5XCJ3</accession>
<dbReference type="EMBL" id="ACJX03000001">
    <property type="protein sequence ID" value="KRT35956.1"/>
    <property type="molecule type" value="Genomic_DNA"/>
</dbReference>
<dbReference type="Pfam" id="PF10418">
    <property type="entry name" value="DHODB_Fe-S_bind"/>
    <property type="match status" value="1"/>
</dbReference>
<dbReference type="PANTHER" id="PTHR43513:SF3">
    <property type="entry name" value="DIHYDROOROTATE DEHYDROGENASE B (NAD(+)), ELECTRON TRANSFER SUBUNIT-RELATED"/>
    <property type="match status" value="1"/>
</dbReference>
<keyword evidence="9 12" id="KW-0411">Iron-sulfur</keyword>
<comment type="cofactor">
    <cofactor evidence="10">
        <name>[2Fe-2S] cluster</name>
        <dbReference type="ChEBI" id="CHEBI:190135"/>
    </cofactor>
</comment>